<evidence type="ECO:0000256" key="8">
    <source>
        <dbReference type="RuleBase" id="RU363041"/>
    </source>
</evidence>
<feature type="transmembrane region" description="Helical" evidence="8">
    <location>
        <begin position="285"/>
        <end position="302"/>
    </location>
</feature>
<comment type="similarity">
    <text evidence="2 8">Belongs to the 4-toluene sulfonate uptake permease (TSUP) (TC 2.A.102) family.</text>
</comment>
<dbReference type="InterPro" id="IPR002781">
    <property type="entry name" value="TM_pro_TauE-like"/>
</dbReference>
<feature type="transmembrane region" description="Helical" evidence="8">
    <location>
        <begin position="218"/>
        <end position="241"/>
    </location>
</feature>
<keyword evidence="11" id="KW-1185">Reference proteome</keyword>
<dbReference type="PANTHER" id="PTHR30269">
    <property type="entry name" value="TRANSMEMBRANE PROTEIN YFCA"/>
    <property type="match status" value="1"/>
</dbReference>
<keyword evidence="4 8" id="KW-1003">Cell membrane</keyword>
<keyword evidence="7 8" id="KW-0472">Membrane</keyword>
<keyword evidence="3" id="KW-0813">Transport</keyword>
<proteinExistence type="inferred from homology"/>
<dbReference type="HOGENOM" id="CLU_631462_0_0_5"/>
<gene>
    <name evidence="10" type="ORF">RSPPHO_00615</name>
</gene>
<dbReference type="Proteomes" id="UP000033220">
    <property type="component" value="Chromosome DSM 122"/>
</dbReference>
<evidence type="ECO:0000256" key="2">
    <source>
        <dbReference type="ARBA" id="ARBA00009142"/>
    </source>
</evidence>
<dbReference type="AlphaFoldDB" id="H6SPX1"/>
<dbReference type="PATRIC" id="fig|1150469.3.peg.717"/>
<feature type="transmembrane region" description="Helical" evidence="8">
    <location>
        <begin position="322"/>
        <end position="344"/>
    </location>
</feature>
<evidence type="ECO:0000256" key="3">
    <source>
        <dbReference type="ARBA" id="ARBA00022448"/>
    </source>
</evidence>
<feature type="compositionally biased region" description="Low complexity" evidence="9">
    <location>
        <begin position="40"/>
        <end position="61"/>
    </location>
</feature>
<organism evidence="10 11">
    <name type="scientific">Pararhodospirillum photometricum DSM 122</name>
    <dbReference type="NCBI Taxonomy" id="1150469"/>
    <lineage>
        <taxon>Bacteria</taxon>
        <taxon>Pseudomonadati</taxon>
        <taxon>Pseudomonadota</taxon>
        <taxon>Alphaproteobacteria</taxon>
        <taxon>Rhodospirillales</taxon>
        <taxon>Rhodospirillaceae</taxon>
        <taxon>Pararhodospirillum</taxon>
    </lineage>
</organism>
<dbReference type="PANTHER" id="PTHR30269:SF32">
    <property type="entry name" value="MEMBRANE TRANSPORTER PROTEIN-RELATED"/>
    <property type="match status" value="1"/>
</dbReference>
<dbReference type="GO" id="GO:0005886">
    <property type="term" value="C:plasma membrane"/>
    <property type="evidence" value="ECO:0007669"/>
    <property type="project" value="UniProtKB-SubCell"/>
</dbReference>
<evidence type="ECO:0000313" key="11">
    <source>
        <dbReference type="Proteomes" id="UP000033220"/>
    </source>
</evidence>
<dbReference type="InterPro" id="IPR052017">
    <property type="entry name" value="TSUP"/>
</dbReference>
<protein>
    <recommendedName>
        <fullName evidence="8">Probable membrane transporter protein</fullName>
    </recommendedName>
</protein>
<feature type="transmembrane region" description="Helical" evidence="8">
    <location>
        <begin position="382"/>
        <end position="403"/>
    </location>
</feature>
<dbReference type="KEGG" id="rpm:RSPPHO_00615"/>
<feature type="transmembrane region" description="Helical" evidence="8">
    <location>
        <begin position="356"/>
        <end position="376"/>
    </location>
</feature>
<dbReference type="EMBL" id="HE663493">
    <property type="protein sequence ID" value="CCG07241.1"/>
    <property type="molecule type" value="Genomic_DNA"/>
</dbReference>
<dbReference type="Pfam" id="PF01925">
    <property type="entry name" value="TauE"/>
    <property type="match status" value="1"/>
</dbReference>
<dbReference type="eggNOG" id="COG0730">
    <property type="taxonomic scope" value="Bacteria"/>
</dbReference>
<evidence type="ECO:0000256" key="1">
    <source>
        <dbReference type="ARBA" id="ARBA00004651"/>
    </source>
</evidence>
<feature type="compositionally biased region" description="Low complexity" evidence="9">
    <location>
        <begin position="104"/>
        <end position="114"/>
    </location>
</feature>
<evidence type="ECO:0000256" key="6">
    <source>
        <dbReference type="ARBA" id="ARBA00022989"/>
    </source>
</evidence>
<comment type="subcellular location">
    <subcellularLocation>
        <location evidence="1 8">Cell membrane</location>
        <topology evidence="1 8">Multi-pass membrane protein</topology>
    </subcellularLocation>
</comment>
<keyword evidence="5 8" id="KW-0812">Transmembrane</keyword>
<sequence length="434" mass="45065">MSALSAMIARSARPSRTSRAPSTLGRSSRSKVRDGEARRNAASRSGRASARAAVLATSRTAPLRRRASSSRASCRSRIWRKITRAWRSKVRPAGVGTTPRRWRSSSTTPASASKARIRALAAGSDRPTSCAPRVIEPWSTTRTNTLRSTRSIRRLLAAVSVPPSCYGRGSLKERRIVCLPKGAHTLAMTDPSLLLPLTVIFLAAGMVKGLLGLGLPTLAMGLLGLFLDPAASAALLLLPSLLTNLWQAGHGGPVGPLLRRLAPLLAGIVVGTVLGAPLMGGDPRLVRGLLGLTLMIYAGGGLRGPRPSRRPREGWGWSAGVGGLTGLLTGATGVFVLPAVPYLATLGLDRGRLVQALGLSFSVSTLALAAVLAAGGRLPVSALGWSALAVGPALVGMALGARLRRLASPATFRRLFFGGLLALGGEMVLRAAVG</sequence>
<feature type="region of interest" description="Disordered" evidence="9">
    <location>
        <begin position="1"/>
        <end position="70"/>
    </location>
</feature>
<feature type="transmembrane region" description="Helical" evidence="8">
    <location>
        <begin position="193"/>
        <end position="211"/>
    </location>
</feature>
<name>H6SPX1_PARPM</name>
<feature type="region of interest" description="Disordered" evidence="9">
    <location>
        <begin position="90"/>
        <end position="114"/>
    </location>
</feature>
<feature type="transmembrane region" description="Helical" evidence="8">
    <location>
        <begin position="261"/>
        <end position="278"/>
    </location>
</feature>
<evidence type="ECO:0000256" key="5">
    <source>
        <dbReference type="ARBA" id="ARBA00022692"/>
    </source>
</evidence>
<dbReference type="STRING" id="1150469.RSPPHO_00615"/>
<reference evidence="10 11" key="1">
    <citation type="submission" date="2012-02" db="EMBL/GenBank/DDBJ databases">
        <title>Shotgun genome sequence of Phaeospirillum photometricum DSM 122.</title>
        <authorList>
            <person name="Duquesne K."/>
            <person name="Sturgis J."/>
        </authorList>
    </citation>
    <scope>NUCLEOTIDE SEQUENCE [LARGE SCALE GENOMIC DNA]</scope>
    <source>
        <strain evidence="11">DSM122</strain>
    </source>
</reference>
<evidence type="ECO:0000256" key="7">
    <source>
        <dbReference type="ARBA" id="ARBA00023136"/>
    </source>
</evidence>
<keyword evidence="6 8" id="KW-1133">Transmembrane helix</keyword>
<feature type="compositionally biased region" description="Low complexity" evidence="9">
    <location>
        <begin position="9"/>
        <end position="23"/>
    </location>
</feature>
<evidence type="ECO:0000256" key="9">
    <source>
        <dbReference type="SAM" id="MobiDB-lite"/>
    </source>
</evidence>
<evidence type="ECO:0000313" key="10">
    <source>
        <dbReference type="EMBL" id="CCG07241.1"/>
    </source>
</evidence>
<evidence type="ECO:0000256" key="4">
    <source>
        <dbReference type="ARBA" id="ARBA00022475"/>
    </source>
</evidence>
<feature type="transmembrane region" description="Helical" evidence="8">
    <location>
        <begin position="415"/>
        <end position="433"/>
    </location>
</feature>
<accession>H6SPX1</accession>